<dbReference type="Proteomes" id="UP001501074">
    <property type="component" value="Unassembled WGS sequence"/>
</dbReference>
<comment type="similarity">
    <text evidence="11">Belongs to the RecD family.</text>
</comment>
<sequence length="635" mass="67787">MTVRELDEPGDPHRIAASATGLLGEFNRGGILTAADVHVARRLGALGREDDESVLLAVALTVRSVRHGSVVLDLATAAQTISPDDEEEDEDPAEPVAALPWPDLSAWVTQCAASPLTTGPVRMTGSRLWLSRYWEQEQAVAAELLLRAADRPTDLDEGVLAKGLHRLFSEKQYADQQLAAAVCALARVGVLAGGPGTGKTTTVSRLLALLREQHPEYRIALAAPTGKAAARLHEAVRSSATDLPAADQARLGSDLTATTLHRLLGWRPDARSRFRHDRNNRLPFEVVIVDESSMVSLTLMARLLEALRPATRLILIGDPDQLASVEAGAVLGDLVDRSSLGHRTADFTAALQRVLPGSTVPGVEPSPDTPTARFRNGVSTLLATRRFAAGGDIAALAAAIRDGEADRAVEVLRSSCDAVEFIELADDERAGPEQLEPVRAEVRAGAAQVMAAAVSGDRVAALAGLEQHRLLCTHRRGPRGVQLWSDLAAGWIFEDHPVVPRSDGRYPGEPLLITTNDYESGLYNGDTGVVVATPDDTLLAVFGRGGDPIPVPLARLGAVRPLYAMTVHRSQGSQFDRVSVLMPAAGSSLCTRETLYTAVTRARQHVRVMGSEEALRTAIARPAARATGLRERLNG</sequence>
<dbReference type="InterPro" id="IPR050534">
    <property type="entry name" value="Coronavir_polyprotein_1ab"/>
</dbReference>
<feature type="domain" description="RecBCD enzyme subunit RecD N-terminal" evidence="13">
    <location>
        <begin position="30"/>
        <end position="117"/>
    </location>
</feature>
<dbReference type="PANTHER" id="PTHR43788">
    <property type="entry name" value="DNA2/NAM7 HELICASE FAMILY MEMBER"/>
    <property type="match status" value="1"/>
</dbReference>
<dbReference type="Pfam" id="PF13538">
    <property type="entry name" value="UvrD_C_2"/>
    <property type="match status" value="1"/>
</dbReference>
<evidence type="ECO:0000256" key="4">
    <source>
        <dbReference type="ARBA" id="ARBA00022801"/>
    </source>
</evidence>
<organism evidence="14 15">
    <name type="scientific">Kineosporia mesophila</name>
    <dbReference type="NCBI Taxonomy" id="566012"/>
    <lineage>
        <taxon>Bacteria</taxon>
        <taxon>Bacillati</taxon>
        <taxon>Actinomycetota</taxon>
        <taxon>Actinomycetes</taxon>
        <taxon>Kineosporiales</taxon>
        <taxon>Kineosporiaceae</taxon>
        <taxon>Kineosporia</taxon>
    </lineage>
</organism>
<evidence type="ECO:0000259" key="12">
    <source>
        <dbReference type="Pfam" id="PF13538"/>
    </source>
</evidence>
<evidence type="ECO:0000256" key="11">
    <source>
        <dbReference type="HAMAP-Rule" id="MF_01487"/>
    </source>
</evidence>
<keyword evidence="15" id="KW-1185">Reference proteome</keyword>
<dbReference type="InterPro" id="IPR027417">
    <property type="entry name" value="P-loop_NTPase"/>
</dbReference>
<evidence type="ECO:0000256" key="7">
    <source>
        <dbReference type="ARBA" id="ARBA00022840"/>
    </source>
</evidence>
<dbReference type="InterPro" id="IPR006344">
    <property type="entry name" value="RecD"/>
</dbReference>
<evidence type="ECO:0000256" key="5">
    <source>
        <dbReference type="ARBA" id="ARBA00022806"/>
    </source>
</evidence>
<protein>
    <recommendedName>
        <fullName evidence="11">RecBCD enzyme subunit RecD</fullName>
        <ecNumber evidence="11">5.6.2.3</ecNumber>
    </recommendedName>
    <alternativeName>
        <fullName evidence="11">DNA 5'-3' helicase subunit RecD</fullName>
    </alternativeName>
    <alternativeName>
        <fullName evidence="11">Exonuclease V subunit RecD</fullName>
        <shortName evidence="11">ExoV subunit RecD</shortName>
    </alternativeName>
    <alternativeName>
        <fullName evidence="11">Helicase/nuclease RecBCD subunit RecD</fullName>
    </alternativeName>
</protein>
<keyword evidence="1 11" id="KW-0540">Nuclease</keyword>
<dbReference type="NCBIfam" id="TIGR01447">
    <property type="entry name" value="recD"/>
    <property type="match status" value="1"/>
</dbReference>
<dbReference type="Gene3D" id="3.40.50.300">
    <property type="entry name" value="P-loop containing nucleotide triphosphate hydrolases"/>
    <property type="match status" value="3"/>
</dbReference>
<dbReference type="EMBL" id="BAAAZO010000011">
    <property type="protein sequence ID" value="GAA3631062.1"/>
    <property type="molecule type" value="Genomic_DNA"/>
</dbReference>
<feature type="domain" description="UvrD-like helicase C-terminal" evidence="12">
    <location>
        <begin position="562"/>
        <end position="608"/>
    </location>
</feature>
<evidence type="ECO:0000256" key="9">
    <source>
        <dbReference type="ARBA" id="ARBA00023204"/>
    </source>
</evidence>
<keyword evidence="7 11" id="KW-0067">ATP-binding</keyword>
<accession>A0ABP7AEZ6</accession>
<dbReference type="PANTHER" id="PTHR43788:SF6">
    <property type="entry name" value="DNA HELICASE B"/>
    <property type="match status" value="1"/>
</dbReference>
<evidence type="ECO:0000256" key="2">
    <source>
        <dbReference type="ARBA" id="ARBA00022741"/>
    </source>
</evidence>
<dbReference type="EC" id="5.6.2.3" evidence="11"/>
<dbReference type="InterPro" id="IPR041851">
    <property type="entry name" value="RecD_N_sf"/>
</dbReference>
<gene>
    <name evidence="11 14" type="primary">recD</name>
    <name evidence="14" type="ORF">GCM10022223_56300</name>
</gene>
<dbReference type="InterPro" id="IPR049550">
    <property type="entry name" value="RecD_N"/>
</dbReference>
<evidence type="ECO:0000313" key="15">
    <source>
        <dbReference type="Proteomes" id="UP001501074"/>
    </source>
</evidence>
<evidence type="ECO:0000256" key="6">
    <source>
        <dbReference type="ARBA" id="ARBA00022839"/>
    </source>
</evidence>
<keyword evidence="3 11" id="KW-0227">DNA damage</keyword>
<dbReference type="Gene3D" id="1.10.10.1020">
    <property type="entry name" value="RecBCD complex, subunit RecD, N-terminal domain"/>
    <property type="match status" value="1"/>
</dbReference>
<keyword evidence="8 11" id="KW-0238">DNA-binding</keyword>
<reference evidence="15" key="1">
    <citation type="journal article" date="2019" name="Int. J. Syst. Evol. Microbiol.">
        <title>The Global Catalogue of Microorganisms (GCM) 10K type strain sequencing project: providing services to taxonomists for standard genome sequencing and annotation.</title>
        <authorList>
            <consortium name="The Broad Institute Genomics Platform"/>
            <consortium name="The Broad Institute Genome Sequencing Center for Infectious Disease"/>
            <person name="Wu L."/>
            <person name="Ma J."/>
        </authorList>
    </citation>
    <scope>NUCLEOTIDE SEQUENCE [LARGE SCALE GENOMIC DNA]</scope>
    <source>
        <strain evidence="15">JCM 16902</strain>
    </source>
</reference>
<dbReference type="Pfam" id="PF21185">
    <property type="entry name" value="RecD_N"/>
    <property type="match status" value="1"/>
</dbReference>
<keyword evidence="4 11" id="KW-0378">Hydrolase</keyword>
<dbReference type="RefSeq" id="WP_231488522.1">
    <property type="nucleotide sequence ID" value="NZ_BAAAZO010000011.1"/>
</dbReference>
<evidence type="ECO:0000259" key="13">
    <source>
        <dbReference type="Pfam" id="PF21185"/>
    </source>
</evidence>
<comment type="subunit">
    <text evidence="11">Heterotrimer of RecB, RecC and RecD. All subunits contribute to DNA-binding.</text>
</comment>
<evidence type="ECO:0000256" key="1">
    <source>
        <dbReference type="ARBA" id="ARBA00022722"/>
    </source>
</evidence>
<dbReference type="InterPro" id="IPR027785">
    <property type="entry name" value="UvrD-like_helicase_C"/>
</dbReference>
<dbReference type="SUPFAM" id="SSF52540">
    <property type="entry name" value="P-loop containing nucleoside triphosphate hydrolases"/>
    <property type="match status" value="2"/>
</dbReference>
<dbReference type="CDD" id="cd18809">
    <property type="entry name" value="SF1_C_RecD"/>
    <property type="match status" value="1"/>
</dbReference>
<evidence type="ECO:0000256" key="3">
    <source>
        <dbReference type="ARBA" id="ARBA00022763"/>
    </source>
</evidence>
<keyword evidence="5 11" id="KW-0347">Helicase</keyword>
<keyword evidence="6 11" id="KW-0269">Exonuclease</keyword>
<feature type="binding site" evidence="11">
    <location>
        <begin position="193"/>
        <end position="200"/>
    </location>
    <ligand>
        <name>ATP</name>
        <dbReference type="ChEBI" id="CHEBI:30616"/>
    </ligand>
</feature>
<comment type="caution">
    <text evidence="14">The sequence shown here is derived from an EMBL/GenBank/DDBJ whole genome shotgun (WGS) entry which is preliminary data.</text>
</comment>
<comment type="miscellaneous">
    <text evidence="11">In the RecBCD complex, RecB has a slow 3'-5' helicase, an exonuclease activity and loads RecA onto ssDNA, RecD has a fast 5'-3' helicase activity, while RecC stimulates the ATPase and processivity of the RecB helicase and contributes to recognition of the Chi site.</text>
</comment>
<evidence type="ECO:0000313" key="14">
    <source>
        <dbReference type="EMBL" id="GAA3631062.1"/>
    </source>
</evidence>
<name>A0ABP7AEZ6_9ACTN</name>
<comment type="catalytic activity">
    <reaction evidence="11">
        <text>ATP + H2O = ADP + phosphate + H(+)</text>
        <dbReference type="Rhea" id="RHEA:13065"/>
        <dbReference type="ChEBI" id="CHEBI:15377"/>
        <dbReference type="ChEBI" id="CHEBI:15378"/>
        <dbReference type="ChEBI" id="CHEBI:30616"/>
        <dbReference type="ChEBI" id="CHEBI:43474"/>
        <dbReference type="ChEBI" id="CHEBI:456216"/>
        <dbReference type="EC" id="5.6.2.3"/>
    </reaction>
</comment>
<dbReference type="HAMAP" id="MF_01487">
    <property type="entry name" value="RecD"/>
    <property type="match status" value="1"/>
</dbReference>
<evidence type="ECO:0000256" key="10">
    <source>
        <dbReference type="ARBA" id="ARBA00023235"/>
    </source>
</evidence>
<keyword evidence="9 11" id="KW-0234">DNA repair</keyword>
<comment type="function">
    <text evidence="11">A helicase/nuclease that prepares dsDNA breaks (DSB) for recombinational DNA repair. Binds to DSBs and unwinds DNA via a highly rapid and processive ATP-dependent bidirectional helicase activity. Unwinds dsDNA until it encounters a Chi (crossover hotspot instigator) sequence from the 3' direction. Cuts ssDNA a few nucleotides 3' to the Chi site. The properties and activities of the enzyme are changed at Chi. The Chi-altered holoenzyme produces a long 3'-ssDNA overhang and facilitates RecA-binding to the ssDNA for homologous DNA recombination and repair. Holoenzyme degrades any linearized DNA that is unable to undergo homologous recombination. In the holoenzyme this subunit has ssDNA-dependent ATPase and 5'-3' helicase activity. When added to pre-assembled RecBC greatly stimulates nuclease activity and augments holoenzyme processivity. Negatively regulates the RecA-loading ability of RecBCD.</text>
</comment>
<evidence type="ECO:0000256" key="8">
    <source>
        <dbReference type="ARBA" id="ARBA00023125"/>
    </source>
</evidence>
<proteinExistence type="inferred from homology"/>
<keyword evidence="10 11" id="KW-0413">Isomerase</keyword>
<dbReference type="CDD" id="cd17933">
    <property type="entry name" value="DEXSc_RecD-like"/>
    <property type="match status" value="1"/>
</dbReference>
<dbReference type="Pfam" id="PF13245">
    <property type="entry name" value="AAA_19"/>
    <property type="match status" value="1"/>
</dbReference>
<keyword evidence="2 11" id="KW-0547">Nucleotide-binding</keyword>